<feature type="compositionally biased region" description="Pro residues" evidence="1">
    <location>
        <begin position="1"/>
        <end position="17"/>
    </location>
</feature>
<feature type="compositionally biased region" description="Pro residues" evidence="1">
    <location>
        <begin position="252"/>
        <end position="271"/>
    </location>
</feature>
<feature type="region of interest" description="Disordered" evidence="1">
    <location>
        <begin position="65"/>
        <end position="271"/>
    </location>
</feature>
<evidence type="ECO:0000313" key="3">
    <source>
        <dbReference type="Proteomes" id="UP000265715"/>
    </source>
</evidence>
<feature type="compositionally biased region" description="Pro residues" evidence="1">
    <location>
        <begin position="162"/>
        <end position="175"/>
    </location>
</feature>
<feature type="compositionally biased region" description="Basic residues" evidence="1">
    <location>
        <begin position="238"/>
        <end position="250"/>
    </location>
</feature>
<reference evidence="2 3" key="1">
    <citation type="submission" date="2018-08" db="EMBL/GenBank/DDBJ databases">
        <title>Meiothermus terrae DSM 26712 genome sequencing project.</title>
        <authorList>
            <person name="Da Costa M.S."/>
            <person name="Albuquerque L."/>
            <person name="Raposo P."/>
            <person name="Froufe H.J.C."/>
            <person name="Barroso C.S."/>
            <person name="Egas C."/>
        </authorList>
    </citation>
    <scope>NUCLEOTIDE SEQUENCE [LARGE SCALE GENOMIC DNA]</scope>
    <source>
        <strain evidence="2 3">DSM 26712</strain>
    </source>
</reference>
<feature type="compositionally biased region" description="Polar residues" evidence="1">
    <location>
        <begin position="18"/>
        <end position="28"/>
    </location>
</feature>
<feature type="compositionally biased region" description="Basic residues" evidence="1">
    <location>
        <begin position="123"/>
        <end position="140"/>
    </location>
</feature>
<feature type="compositionally biased region" description="Gly residues" evidence="1">
    <location>
        <begin position="141"/>
        <end position="158"/>
    </location>
</feature>
<evidence type="ECO:0000313" key="2">
    <source>
        <dbReference type="EMBL" id="RIH74147.1"/>
    </source>
</evidence>
<sequence>MWNGPPLAPPTAEPTPPNHSTATRPLTSTKKHPPWHGYGFGRCHSSVIWRLARLGDTLGLLKEARTHAGGKRSTPPGIPDRQPAGTEAVPGAQGPARRRSRQRPPPARGGLRRRYLGLDARGSHRAHRAHRPEHPRRRQGLRGGARGQEQDGPGGGGAAEPPQQPPAPALRPPGPRQVRRRRPRGAALHPGEREGAPGLGRRAPDAVLRRHPHGRGDAGGHAPARERVRQPPPDPPHRRQHLRRGARAPRPRALPPASSPASPAAPSPPRG</sequence>
<dbReference type="Proteomes" id="UP000265715">
    <property type="component" value="Unassembled WGS sequence"/>
</dbReference>
<gene>
    <name evidence="2" type="ORF">Mterra_04112</name>
</gene>
<feature type="compositionally biased region" description="Basic and acidic residues" evidence="1">
    <location>
        <begin position="202"/>
        <end position="229"/>
    </location>
</feature>
<dbReference type="EMBL" id="QXDL01000451">
    <property type="protein sequence ID" value="RIH74147.1"/>
    <property type="molecule type" value="Genomic_DNA"/>
</dbReference>
<proteinExistence type="predicted"/>
<keyword evidence="3" id="KW-1185">Reference proteome</keyword>
<dbReference type="AlphaFoldDB" id="A0A399DQ98"/>
<comment type="caution">
    <text evidence="2">The sequence shown here is derived from an EMBL/GenBank/DDBJ whole genome shotgun (WGS) entry which is preliminary data.</text>
</comment>
<accession>A0A399DQ98</accession>
<name>A0A399DQ98_9DEIN</name>
<protein>
    <submittedName>
        <fullName evidence="2">Uncharacterized protein</fullName>
    </submittedName>
</protein>
<organism evidence="2 3">
    <name type="scientific">Calidithermus terrae</name>
    <dbReference type="NCBI Taxonomy" id="1408545"/>
    <lineage>
        <taxon>Bacteria</taxon>
        <taxon>Thermotogati</taxon>
        <taxon>Deinococcota</taxon>
        <taxon>Deinococci</taxon>
        <taxon>Thermales</taxon>
        <taxon>Thermaceae</taxon>
        <taxon>Calidithermus</taxon>
    </lineage>
</organism>
<feature type="region of interest" description="Disordered" evidence="1">
    <location>
        <begin position="1"/>
        <end position="39"/>
    </location>
</feature>
<evidence type="ECO:0000256" key="1">
    <source>
        <dbReference type="SAM" id="MobiDB-lite"/>
    </source>
</evidence>